<evidence type="ECO:0000256" key="4">
    <source>
        <dbReference type="ARBA" id="ARBA00022691"/>
    </source>
</evidence>
<keyword evidence="3" id="KW-0808">Transferase</keyword>
<dbReference type="Gene3D" id="3.40.50.150">
    <property type="entry name" value="Vaccinia Virus protein VP39"/>
    <property type="match status" value="1"/>
</dbReference>
<evidence type="ECO:0000256" key="3">
    <source>
        <dbReference type="ARBA" id="ARBA00022679"/>
    </source>
</evidence>
<dbReference type="SUPFAM" id="SSF53335">
    <property type="entry name" value="S-adenosyl-L-methionine-dependent methyltransferases"/>
    <property type="match status" value="1"/>
</dbReference>
<keyword evidence="6" id="KW-0238">DNA-binding</keyword>
<dbReference type="Pfam" id="PF14338">
    <property type="entry name" value="Mrr_N"/>
    <property type="match status" value="1"/>
</dbReference>
<dbReference type="InterPro" id="IPR025745">
    <property type="entry name" value="Mrr-like_N_dom"/>
</dbReference>
<reference evidence="11" key="1">
    <citation type="submission" date="2024-09" db="EMBL/GenBank/DDBJ databases">
        <title>Whole genome shotgun sequence of Pseudomonas alcaligenes NBRC 14159.</title>
        <authorList>
            <person name="Yoshida I."/>
            <person name="Hosoyama A."/>
            <person name="Tsuchikane K."/>
            <person name="Noguchi M."/>
            <person name="Hirakata S."/>
            <person name="Ando Y."/>
            <person name="Ohji S."/>
            <person name="Yamazoe A."/>
            <person name="Yamazaki S."/>
            <person name="Fujita N."/>
        </authorList>
    </citation>
    <scope>NUCLEOTIDE SEQUENCE</scope>
    <source>
        <strain evidence="11">NBRC 14159</strain>
    </source>
</reference>
<evidence type="ECO:0000256" key="1">
    <source>
        <dbReference type="ARBA" id="ARBA00010203"/>
    </source>
</evidence>
<proteinExistence type="inferred from homology"/>
<dbReference type="InterPro" id="IPR001091">
    <property type="entry name" value="RM_Methyltransferase"/>
</dbReference>
<evidence type="ECO:0000313" key="12">
    <source>
        <dbReference type="Proteomes" id="UP000016560"/>
    </source>
</evidence>
<comment type="similarity">
    <text evidence="1">Belongs to the N(4)/N(6)-methyltransferase family. N(4) subfamily.</text>
</comment>
<dbReference type="PRINTS" id="PR00508">
    <property type="entry name" value="S21N4MTFRASE"/>
</dbReference>
<evidence type="ECO:0000256" key="2">
    <source>
        <dbReference type="ARBA" id="ARBA00022603"/>
    </source>
</evidence>
<keyword evidence="4" id="KW-0949">S-adenosyl-L-methionine</keyword>
<dbReference type="eggNOG" id="COG0863">
    <property type="taxonomic scope" value="Bacteria"/>
</dbReference>
<keyword evidence="12" id="KW-1185">Reference proteome</keyword>
<feature type="domain" description="DNA methylase N-4/N-6" evidence="9">
    <location>
        <begin position="137"/>
        <end position="380"/>
    </location>
</feature>
<dbReference type="GO" id="GO:0032259">
    <property type="term" value="P:methylation"/>
    <property type="evidence" value="ECO:0007669"/>
    <property type="project" value="UniProtKB-KW"/>
</dbReference>
<feature type="domain" description="Restriction system protein Mrr-like N-terminal" evidence="10">
    <location>
        <begin position="17"/>
        <end position="102"/>
    </location>
</feature>
<evidence type="ECO:0000313" key="11">
    <source>
        <dbReference type="EMBL" id="GAD64827.1"/>
    </source>
</evidence>
<dbReference type="GO" id="GO:0015667">
    <property type="term" value="F:site-specific DNA-methyltransferase (cytosine-N4-specific) activity"/>
    <property type="evidence" value="ECO:0007669"/>
    <property type="project" value="UniProtKB-EC"/>
</dbReference>
<dbReference type="InterPro" id="IPR017985">
    <property type="entry name" value="MeTrfase_CN4_CS"/>
</dbReference>
<evidence type="ECO:0000256" key="6">
    <source>
        <dbReference type="ARBA" id="ARBA00023125"/>
    </source>
</evidence>
<comment type="catalytic activity">
    <reaction evidence="7">
        <text>a 2'-deoxycytidine in DNA + S-adenosyl-L-methionine = an N(4)-methyl-2'-deoxycytidine in DNA + S-adenosyl-L-homocysteine + H(+)</text>
        <dbReference type="Rhea" id="RHEA:16857"/>
        <dbReference type="Rhea" id="RHEA-COMP:11369"/>
        <dbReference type="Rhea" id="RHEA-COMP:13674"/>
        <dbReference type="ChEBI" id="CHEBI:15378"/>
        <dbReference type="ChEBI" id="CHEBI:57856"/>
        <dbReference type="ChEBI" id="CHEBI:59789"/>
        <dbReference type="ChEBI" id="CHEBI:85452"/>
        <dbReference type="ChEBI" id="CHEBI:137933"/>
        <dbReference type="EC" id="2.1.1.113"/>
    </reaction>
</comment>
<dbReference type="InterPro" id="IPR029063">
    <property type="entry name" value="SAM-dependent_MTases_sf"/>
</dbReference>
<dbReference type="GO" id="GO:0009307">
    <property type="term" value="P:DNA restriction-modification system"/>
    <property type="evidence" value="ECO:0007669"/>
    <property type="project" value="UniProtKB-KW"/>
</dbReference>
<dbReference type="AlphaFoldDB" id="U2ZUT9"/>
<name>U2ZUT9_AQUA1</name>
<dbReference type="EMBL" id="BATI01000049">
    <property type="protein sequence ID" value="GAD64827.1"/>
    <property type="molecule type" value="Genomic_DNA"/>
</dbReference>
<dbReference type="RefSeq" id="WP_021702895.1">
    <property type="nucleotide sequence ID" value="NZ_BATI01000049.1"/>
</dbReference>
<accession>U2ZUT9</accession>
<dbReference type="GO" id="GO:0003677">
    <property type="term" value="F:DNA binding"/>
    <property type="evidence" value="ECO:0007669"/>
    <property type="project" value="UniProtKB-KW"/>
</dbReference>
<evidence type="ECO:0000259" key="10">
    <source>
        <dbReference type="Pfam" id="PF14338"/>
    </source>
</evidence>
<dbReference type="Pfam" id="PF01555">
    <property type="entry name" value="N6_N4_Mtase"/>
    <property type="match status" value="1"/>
</dbReference>
<evidence type="ECO:0000256" key="7">
    <source>
        <dbReference type="ARBA" id="ARBA00049120"/>
    </source>
</evidence>
<dbReference type="EC" id="2.1.1.-" evidence="8"/>
<organism evidence="11 12">
    <name type="scientific">Aquipseudomonas alcaligenes (strain ATCC 14909 / DSM 50342 / CCUG 1425 / JCM 20561 / NBRC 14159 / NCIMB 9945 / NCTC 10367 / 1577)</name>
    <name type="common">Pseudomonas alcaligenes</name>
    <dbReference type="NCBI Taxonomy" id="1215092"/>
    <lineage>
        <taxon>Bacteria</taxon>
        <taxon>Pseudomonadati</taxon>
        <taxon>Pseudomonadota</taxon>
        <taxon>Gammaproteobacteria</taxon>
        <taxon>Pseudomonadales</taxon>
        <taxon>Pseudomonadaceae</taxon>
        <taxon>Aquipseudomonas</taxon>
    </lineage>
</organism>
<dbReference type="InterPro" id="IPR002941">
    <property type="entry name" value="DNA_methylase_N4/N6"/>
</dbReference>
<keyword evidence="5" id="KW-0680">Restriction system</keyword>
<gene>
    <name evidence="11" type="ORF">PA6_049_00160</name>
</gene>
<dbReference type="Proteomes" id="UP000016560">
    <property type="component" value="Unassembled WGS sequence"/>
</dbReference>
<sequence>MSLKTCERREHFGTDDLLKAYQIDEDAELSNAELYSRLAAGAGLSSGAFQEKSPVGKSRANHSLIAREARWLQQDLKAMGILTRVDGRRGVWKLTEKGKRNLHASKPGVKLLGYSTSLGVAIWGASEEVFRGVDIPISLCLTSPPYCLAGSSSRAYGNPCEKEIVNFVCKVIDPVVEALQEDGSLVLNTTNDAFMRNSPARSTYLERLVLTICDRFQLHLMERLVWESSKPPGPMQWASRTRQQLNVAYEPILVFSNPLRWKADNRRVLQPHSEQHLKLIARGGESRQASYSDGAYRIRPGSYSNPTAGRIPKNILKYGQRCRYGIQYRKACTELGLPVHGAGMAFKVPEFLIQWLTEPGDHVVDVFGGRGMTALAADMLRPNLDDR</sequence>
<protein>
    <recommendedName>
        <fullName evidence="8">Methyltransferase</fullName>
        <ecNumber evidence="8">2.1.1.-</ecNumber>
    </recommendedName>
</protein>
<evidence type="ECO:0000256" key="5">
    <source>
        <dbReference type="ARBA" id="ARBA00022747"/>
    </source>
</evidence>
<evidence type="ECO:0000259" key="9">
    <source>
        <dbReference type="Pfam" id="PF01555"/>
    </source>
</evidence>
<comment type="caution">
    <text evidence="11">The sequence shown here is derived from an EMBL/GenBank/DDBJ whole genome shotgun (WGS) entry which is preliminary data.</text>
</comment>
<evidence type="ECO:0000256" key="8">
    <source>
        <dbReference type="RuleBase" id="RU362026"/>
    </source>
</evidence>
<keyword evidence="2" id="KW-0489">Methyltransferase</keyword>
<dbReference type="GO" id="GO:0008170">
    <property type="term" value="F:N-methyltransferase activity"/>
    <property type="evidence" value="ECO:0007669"/>
    <property type="project" value="InterPro"/>
</dbReference>
<dbReference type="PROSITE" id="PS00093">
    <property type="entry name" value="N4_MTASE"/>
    <property type="match status" value="1"/>
</dbReference>